<dbReference type="GO" id="GO:0005886">
    <property type="term" value="C:plasma membrane"/>
    <property type="evidence" value="ECO:0007669"/>
    <property type="project" value="UniProtKB-SubCell"/>
</dbReference>
<accession>A0A147JT59</accession>
<feature type="transmembrane region" description="Helical" evidence="7">
    <location>
        <begin position="171"/>
        <end position="199"/>
    </location>
</feature>
<dbReference type="Pfam" id="PF01891">
    <property type="entry name" value="CbiM"/>
    <property type="match status" value="1"/>
</dbReference>
<evidence type="ECO:0000256" key="3">
    <source>
        <dbReference type="ARBA" id="ARBA00022475"/>
    </source>
</evidence>
<dbReference type="STRING" id="1776334.APZ16_03200"/>
<dbReference type="InterPro" id="IPR002751">
    <property type="entry name" value="CbiM/NikMN"/>
</dbReference>
<dbReference type="GO" id="GO:0000041">
    <property type="term" value="P:transition metal ion transport"/>
    <property type="evidence" value="ECO:0007669"/>
    <property type="project" value="InterPro"/>
</dbReference>
<feature type="transmembrane region" description="Helical" evidence="7">
    <location>
        <begin position="68"/>
        <end position="93"/>
    </location>
</feature>
<dbReference type="PANTHER" id="PTHR34229">
    <property type="entry name" value="METAL TRANSPORT PROTEIN HI_1621-RELATED"/>
    <property type="match status" value="1"/>
</dbReference>
<sequence>MHIPDGFLSFEVWAPLWAVAALIIALAVRKTNKKLSDRHVPLLGILAAFVFAAQMLNVPVAGGTSGHFLGGVLTAIFVGPLAGSLVMSSIFVIQAIFFQDGGITALGANIINMGLIGTIIGFYIYLGFTKLLKGKRGMITGAAVAAWISVVFASAACALELAASGTSPIQIALPAMVGIHAIIGIIEAAITVTVIGFVMKTRPDLLNLPKI</sequence>
<keyword evidence="5 7" id="KW-1133">Transmembrane helix</keyword>
<evidence type="ECO:0000313" key="9">
    <source>
        <dbReference type="Proteomes" id="UP000074294"/>
    </source>
</evidence>
<proteinExistence type="predicted"/>
<keyword evidence="3" id="KW-1003">Cell membrane</keyword>
<dbReference type="Gene3D" id="1.10.1760.20">
    <property type="match status" value="1"/>
</dbReference>
<organism evidence="8 9">
    <name type="scientific">Hadarchaeum yellowstonense</name>
    <dbReference type="NCBI Taxonomy" id="1776334"/>
    <lineage>
        <taxon>Archaea</taxon>
        <taxon>Methanobacteriati</taxon>
        <taxon>Candidatus Hadarchaeota</taxon>
        <taxon>Candidatus Hadarchaeia</taxon>
        <taxon>Candidatus Hadarchaeales</taxon>
        <taxon>Candidatus Hadarchaeaceae</taxon>
        <taxon>Candidatus Hadarchaeum</taxon>
    </lineage>
</organism>
<evidence type="ECO:0000256" key="7">
    <source>
        <dbReference type="SAM" id="Phobius"/>
    </source>
</evidence>
<dbReference type="EMBL" id="LQMQ01000057">
    <property type="protein sequence ID" value="KUO39662.1"/>
    <property type="molecule type" value="Genomic_DNA"/>
</dbReference>
<dbReference type="PANTHER" id="PTHR34229:SF1">
    <property type="entry name" value="METAL TRANSPORT PROTEIN HI_1621-RELATED"/>
    <property type="match status" value="1"/>
</dbReference>
<gene>
    <name evidence="8" type="ORF">APZ16_03200</name>
</gene>
<keyword evidence="2" id="KW-0813">Transport</keyword>
<evidence type="ECO:0000256" key="6">
    <source>
        <dbReference type="ARBA" id="ARBA00023136"/>
    </source>
</evidence>
<evidence type="ECO:0000313" key="8">
    <source>
        <dbReference type="EMBL" id="KUO39662.1"/>
    </source>
</evidence>
<keyword evidence="6 7" id="KW-0472">Membrane</keyword>
<name>A0A147JT59_HADYE</name>
<feature type="transmembrane region" description="Helical" evidence="7">
    <location>
        <begin position="105"/>
        <end position="126"/>
    </location>
</feature>
<feature type="transmembrane region" description="Helical" evidence="7">
    <location>
        <begin position="138"/>
        <end position="159"/>
    </location>
</feature>
<feature type="transmembrane region" description="Helical" evidence="7">
    <location>
        <begin position="12"/>
        <end position="28"/>
    </location>
</feature>
<feature type="transmembrane region" description="Helical" evidence="7">
    <location>
        <begin position="40"/>
        <end position="62"/>
    </location>
</feature>
<evidence type="ECO:0000256" key="5">
    <source>
        <dbReference type="ARBA" id="ARBA00022989"/>
    </source>
</evidence>
<evidence type="ECO:0000256" key="2">
    <source>
        <dbReference type="ARBA" id="ARBA00022448"/>
    </source>
</evidence>
<dbReference type="Proteomes" id="UP000074294">
    <property type="component" value="Unassembled WGS sequence"/>
</dbReference>
<evidence type="ECO:0000256" key="1">
    <source>
        <dbReference type="ARBA" id="ARBA00004651"/>
    </source>
</evidence>
<comment type="caution">
    <text evidence="8">The sequence shown here is derived from an EMBL/GenBank/DDBJ whole genome shotgun (WGS) entry which is preliminary data.</text>
</comment>
<reference evidence="8 9" key="1">
    <citation type="journal article" date="2016" name="Nat. Microbiol.">
        <title>Genomic inference of the metabolism of cosmopolitan subsurface Archaea, Hadesarchaea.</title>
        <authorList>
            <person name="Baker B.J."/>
            <person name="Saw J.H."/>
            <person name="Lind A.E."/>
            <person name="Lazar C.S."/>
            <person name="Hinrichs K.-U."/>
            <person name="Teske A.P."/>
            <person name="Ettema T.J."/>
        </authorList>
    </citation>
    <scope>NUCLEOTIDE SEQUENCE [LARGE SCALE GENOMIC DNA]</scope>
</reference>
<comment type="subcellular location">
    <subcellularLocation>
        <location evidence="1">Cell membrane</location>
        <topology evidence="1">Multi-pass membrane protein</topology>
    </subcellularLocation>
</comment>
<evidence type="ECO:0000256" key="4">
    <source>
        <dbReference type="ARBA" id="ARBA00022692"/>
    </source>
</evidence>
<protein>
    <submittedName>
        <fullName evidence="8">Cobalamin biosynthesis protein CbiM</fullName>
    </submittedName>
</protein>
<keyword evidence="4 7" id="KW-0812">Transmembrane</keyword>
<dbReference type="AlphaFoldDB" id="A0A147JT59"/>